<keyword evidence="3" id="KW-1185">Reference proteome</keyword>
<dbReference type="GeneID" id="63794976"/>
<gene>
    <name evidence="2" type="ORF">BHQ10_005760</name>
</gene>
<reference evidence="2 3" key="1">
    <citation type="journal article" date="2017" name="Biotechnol. Biofuels">
        <title>Differential beta-glucosidase expression as a function of carbon source availability in Talaromyces amestolkiae: a genomic and proteomic approach.</title>
        <authorList>
            <person name="de Eugenio L.I."/>
            <person name="Mendez-Liter J.A."/>
            <person name="Nieto-Dominguez M."/>
            <person name="Alonso L."/>
            <person name="Gil-Munoz J."/>
            <person name="Barriuso J."/>
            <person name="Prieto A."/>
            <person name="Martinez M.J."/>
        </authorList>
    </citation>
    <scope>NUCLEOTIDE SEQUENCE [LARGE SCALE GENOMIC DNA]</scope>
    <source>
        <strain evidence="2 3">CIB</strain>
    </source>
</reference>
<evidence type="ECO:0000256" key="1">
    <source>
        <dbReference type="SAM" id="MobiDB-lite"/>
    </source>
</evidence>
<name>A0A364L1R1_TALAM</name>
<dbReference type="AlphaFoldDB" id="A0A364L1R1"/>
<feature type="region of interest" description="Disordered" evidence="1">
    <location>
        <begin position="1"/>
        <end position="20"/>
    </location>
</feature>
<feature type="compositionally biased region" description="Polar residues" evidence="1">
    <location>
        <begin position="1"/>
        <end position="14"/>
    </location>
</feature>
<organism evidence="2 3">
    <name type="scientific">Talaromyces amestolkiae</name>
    <dbReference type="NCBI Taxonomy" id="1196081"/>
    <lineage>
        <taxon>Eukaryota</taxon>
        <taxon>Fungi</taxon>
        <taxon>Dikarya</taxon>
        <taxon>Ascomycota</taxon>
        <taxon>Pezizomycotina</taxon>
        <taxon>Eurotiomycetes</taxon>
        <taxon>Eurotiomycetidae</taxon>
        <taxon>Eurotiales</taxon>
        <taxon>Trichocomaceae</taxon>
        <taxon>Talaromyces</taxon>
        <taxon>Talaromyces sect. Talaromyces</taxon>
    </lineage>
</organism>
<proteinExistence type="predicted"/>
<evidence type="ECO:0000313" key="3">
    <source>
        <dbReference type="Proteomes" id="UP000249363"/>
    </source>
</evidence>
<dbReference type="Proteomes" id="UP000249363">
    <property type="component" value="Unassembled WGS sequence"/>
</dbReference>
<dbReference type="RefSeq" id="XP_040734264.1">
    <property type="nucleotide sequence ID" value="XM_040878271.1"/>
</dbReference>
<accession>A0A364L1R1</accession>
<sequence length="267" mass="29815">MLTSQETIPSNPHSVQKKPVKRTEVKINGAGQNLYYLDPVCPYCRAKKIACHHRAMYDDFGNLVRAAEEPPKLDDPKSASSQLKKTLKFITPLVPVGTEGEVAAKTESASQRPRRSNAGKRKLDDTSLEHTAPTDSKRQKPDGRKPARKPREKTPIPIVVVEDTEAGTVSVSSPGTELSNPPPANFPPTATQHGGNINPSIDMAWHRGMTNLLEKHISETMQKWEMLQSTIIEAEKQWEEVQKSMQATKSFMNEWTSRWTMSDAFTL</sequence>
<feature type="region of interest" description="Disordered" evidence="1">
    <location>
        <begin position="101"/>
        <end position="156"/>
    </location>
</feature>
<dbReference type="EMBL" id="MIKG01000010">
    <property type="protein sequence ID" value="RAO69748.1"/>
    <property type="molecule type" value="Genomic_DNA"/>
</dbReference>
<protein>
    <submittedName>
        <fullName evidence="2">Uncharacterized protein</fullName>
    </submittedName>
</protein>
<evidence type="ECO:0000313" key="2">
    <source>
        <dbReference type="EMBL" id="RAO69748.1"/>
    </source>
</evidence>
<comment type="caution">
    <text evidence="2">The sequence shown here is derived from an EMBL/GenBank/DDBJ whole genome shotgun (WGS) entry which is preliminary data.</text>
</comment>
<feature type="compositionally biased region" description="Basic and acidic residues" evidence="1">
    <location>
        <begin position="135"/>
        <end position="145"/>
    </location>
</feature>
<dbReference type="OrthoDB" id="4225670at2759"/>